<accession>E0U8P8</accession>
<dbReference type="KEGG" id="cyj:Cyan7822_2955"/>
<dbReference type="EMBL" id="CP002198">
    <property type="protein sequence ID" value="ADN15232.1"/>
    <property type="molecule type" value="Genomic_DNA"/>
</dbReference>
<dbReference type="RefSeq" id="WP_013322672.1">
    <property type="nucleotide sequence ID" value="NC_014501.1"/>
</dbReference>
<name>E0U8P8_GLOV7</name>
<dbReference type="AlphaFoldDB" id="E0U8P8"/>
<organism evidence="2 5">
    <name type="scientific">Gloeothece verrucosa (strain PCC 7822)</name>
    <name type="common">Cyanothece sp. (strain PCC 7822)</name>
    <dbReference type="NCBI Taxonomy" id="497965"/>
    <lineage>
        <taxon>Bacteria</taxon>
        <taxon>Bacillati</taxon>
        <taxon>Cyanobacteriota</taxon>
        <taxon>Cyanophyceae</taxon>
        <taxon>Oscillatoriophycideae</taxon>
        <taxon>Chroococcales</taxon>
        <taxon>Aphanothecaceae</taxon>
        <taxon>Gloeothece</taxon>
        <taxon>Gloeothece verrucosa</taxon>
    </lineage>
</organism>
<evidence type="ECO:0000313" key="4">
    <source>
        <dbReference type="EMBL" id="ADN16420.1"/>
    </source>
</evidence>
<dbReference type="KEGG" id="cyj:Cyan7822_4510"/>
<sequence>MNHTEQIKKDIELLTEMKKRILTIVASSKLETLHLDDIDAALEQAIVSMTSFLECKQ</sequence>
<protein>
    <submittedName>
        <fullName evidence="2">Uncharacterized protein</fullName>
    </submittedName>
</protein>
<dbReference type="HOGENOM" id="CLU_2989089_0_0_3"/>
<dbReference type="KEGG" id="cyj:Cyan7822_3282"/>
<evidence type="ECO:0000313" key="2">
    <source>
        <dbReference type="EMBL" id="ADN14912.1"/>
    </source>
</evidence>
<gene>
    <name evidence="1" type="ordered locus">Cyan7822_2596</name>
    <name evidence="2" type="ordered locus">Cyan7822_2955</name>
    <name evidence="3" type="ordered locus">Cyan7822_3282</name>
    <name evidence="4" type="ordered locus">Cyan7822_4510</name>
</gene>
<reference evidence="2" key="1">
    <citation type="submission" date="2010-09" db="EMBL/GenBank/DDBJ databases">
        <title>Complete sequence of Chromosome of Cyanothece sp. PCC 7822.</title>
        <authorList>
            <consortium name="US DOE Joint Genome Institute"/>
            <person name="Lucas S."/>
            <person name="Copeland A."/>
            <person name="Lapidus A."/>
            <person name="Cheng J.-F."/>
            <person name="Bruce D."/>
            <person name="Goodwin L."/>
            <person name="Pitluck S."/>
            <person name="Saunders E."/>
            <person name="Brettin T."/>
            <person name="Detter J.C."/>
            <person name="Han C."/>
            <person name="Land M."/>
            <person name="Hauser L."/>
            <person name="Chang Y.-J."/>
            <person name="Jeffries C."/>
            <person name="Kyrpides N."/>
            <person name="Ivanova N."/>
            <person name="Mikhailova N."/>
            <person name="Pakrasi H."/>
            <person name="Sherman L."/>
            <person name="Woyke T."/>
        </authorList>
    </citation>
    <scope>NUCLEOTIDE SEQUENCE</scope>
    <source>
        <strain evidence="2">PCC 7822</strain>
    </source>
</reference>
<dbReference type="Proteomes" id="UP000008206">
    <property type="component" value="Chromosome"/>
</dbReference>
<evidence type="ECO:0000313" key="5">
    <source>
        <dbReference type="Proteomes" id="UP000008206"/>
    </source>
</evidence>
<evidence type="ECO:0000313" key="1">
    <source>
        <dbReference type="EMBL" id="ADN14567.1"/>
    </source>
</evidence>
<keyword evidence="5" id="KW-1185">Reference proteome</keyword>
<proteinExistence type="predicted"/>
<reference evidence="5" key="2">
    <citation type="journal article" date="2011" name="MBio">
        <title>Novel metabolic attributes of the genus Cyanothece, comprising a group of unicellular nitrogen-fixing Cyanobacteria.</title>
        <authorList>
            <person name="Bandyopadhyay A."/>
            <person name="Elvitigala T."/>
            <person name="Welsh E."/>
            <person name="Stockel J."/>
            <person name="Liberton M."/>
            <person name="Min H."/>
            <person name="Sherman L.A."/>
            <person name="Pakrasi H.B."/>
        </authorList>
    </citation>
    <scope>NUCLEOTIDE SEQUENCE [LARGE SCALE GENOMIC DNA]</scope>
    <source>
        <strain evidence="5">PCC 7822</strain>
    </source>
</reference>
<dbReference type="EMBL" id="CP002198">
    <property type="protein sequence ID" value="ADN14912.1"/>
    <property type="molecule type" value="Genomic_DNA"/>
</dbReference>
<dbReference type="EMBL" id="CP002198">
    <property type="protein sequence ID" value="ADN16420.1"/>
    <property type="molecule type" value="Genomic_DNA"/>
</dbReference>
<dbReference type="KEGG" id="cyj:Cyan7822_2596"/>
<dbReference type="STRING" id="497965.Cyan7822_2596"/>
<evidence type="ECO:0000313" key="3">
    <source>
        <dbReference type="EMBL" id="ADN15232.1"/>
    </source>
</evidence>
<dbReference type="EMBL" id="CP002198">
    <property type="protein sequence ID" value="ADN14567.1"/>
    <property type="molecule type" value="Genomic_DNA"/>
</dbReference>